<evidence type="ECO:0000256" key="1">
    <source>
        <dbReference type="SAM" id="MobiDB-lite"/>
    </source>
</evidence>
<accession>G0S5D7</accession>
<dbReference type="Pfam" id="PF24483">
    <property type="entry name" value="DUF7582"/>
    <property type="match status" value="1"/>
</dbReference>
<reference evidence="3 4" key="1">
    <citation type="journal article" date="2011" name="Cell">
        <title>Insight into structure and assembly of the nuclear pore complex by utilizing the genome of a eukaryotic thermophile.</title>
        <authorList>
            <person name="Amlacher S."/>
            <person name="Sarges P."/>
            <person name="Flemming D."/>
            <person name="van Noort V."/>
            <person name="Kunze R."/>
            <person name="Devos D.P."/>
            <person name="Arumugam M."/>
            <person name="Bork P."/>
            <person name="Hurt E."/>
        </authorList>
    </citation>
    <scope>NUCLEOTIDE SEQUENCE [LARGE SCALE GENOMIC DNA]</scope>
    <source>
        <strain evidence="4">DSM 1495 / CBS 144.50 / IMI 039719</strain>
    </source>
</reference>
<gene>
    <name evidence="3" type="ORF">CTHT_0024440</name>
</gene>
<dbReference type="EMBL" id="GL988041">
    <property type="protein sequence ID" value="EGS20610.1"/>
    <property type="molecule type" value="Genomic_DNA"/>
</dbReference>
<feature type="compositionally biased region" description="Pro residues" evidence="1">
    <location>
        <begin position="581"/>
        <end position="591"/>
    </location>
</feature>
<dbReference type="KEGG" id="cthr:CTHT_0024440"/>
<feature type="region of interest" description="Disordered" evidence="1">
    <location>
        <begin position="463"/>
        <end position="497"/>
    </location>
</feature>
<evidence type="ECO:0000313" key="3">
    <source>
        <dbReference type="EMBL" id="EGS20610.1"/>
    </source>
</evidence>
<dbReference type="HOGENOM" id="CLU_025449_1_0_1"/>
<feature type="region of interest" description="Disordered" evidence="1">
    <location>
        <begin position="521"/>
        <end position="632"/>
    </location>
</feature>
<dbReference type="STRING" id="759272.G0S5D7"/>
<sequence>MPAIINSPPTQKQLPRLPKSRFAISPPLEAGPSPTHRLPSNVIDALEYASRRLAKKATHHITLLAITREYELPEAMVFRPKPYPSPPPTQTKQNGEFGISSGRPFFSSIPGKNNKSKSKLDALKQLVRGSGLSGSSDGGDIRERIVHVHRDAQYRRNNPGVSGAVRGGNISPAWSEASANSSVADSTLSSPRTLGMKWPGSPVSSMTSPTTPGSVPLTPATPWSVVSDAESKVGTEERKKPFGIRLTYAHPLEQSEEKALAKVLEKAGRRFKVDPLWLPTPIPPSHLSLPVDLVLASTAQNDRLFTSDRLTLLTLDHVYTFRAALLSYSRSSSFHQQASPDPSPSFVPRIPAMTPSASPEGQKALEDAVDELRKLFLANGRKPLKKATLMAAYRWIGPPDCVMEEVFKEFSRVYRRVYAAIEERLGIFDDEESDQDVLSLRNEVAVPVVMKREQKKLTNMSESPRLTPMVEEVRQEQQRQDLLGLEEPERTAKDTDTLDFEDIEAWYRAVQDIVIEYPAPQNKQPLSPLAGSPTKKERLFSPRPAPLNLSHSNILPTPSPTSTSEPKPEPLRPKVNDEEIPPSPTSPPPAPTTATLPPFPWREMVEEAEKERQKENEKQQQRKKDENLVQSKVKGMGLKLQTKFEKPIKKFGVKQQVVEQDQVRKAKDVEEEGEEEEEEEEDGDLTARPLPTQQGTRYDPWSNYATPTAEGMRPRGRGVPSIDGMLLENQGLNWSMEHYRLATGQYPITPADDEDDGVERVGPKTPNGDDDISPITRGEWGFLIGGVKRRLANVGRC</sequence>
<proteinExistence type="predicted"/>
<feature type="region of interest" description="Disordered" evidence="1">
    <location>
        <begin position="81"/>
        <end position="117"/>
    </location>
</feature>
<evidence type="ECO:0000313" key="4">
    <source>
        <dbReference type="Proteomes" id="UP000008066"/>
    </source>
</evidence>
<feature type="region of interest" description="Disordered" evidence="1">
    <location>
        <begin position="1"/>
        <end position="39"/>
    </location>
</feature>
<feature type="compositionally biased region" description="Basic and acidic residues" evidence="1">
    <location>
        <begin position="603"/>
        <end position="627"/>
    </location>
</feature>
<feature type="region of interest" description="Disordered" evidence="1">
    <location>
        <begin position="200"/>
        <end position="222"/>
    </location>
</feature>
<feature type="compositionally biased region" description="Low complexity" evidence="1">
    <location>
        <begin position="200"/>
        <end position="216"/>
    </location>
</feature>
<feature type="compositionally biased region" description="Acidic residues" evidence="1">
    <location>
        <begin position="669"/>
        <end position="684"/>
    </location>
</feature>
<dbReference type="OMA" id="DIEAWYR"/>
<organism evidence="4">
    <name type="scientific">Chaetomium thermophilum (strain DSM 1495 / CBS 144.50 / IMI 039719)</name>
    <name type="common">Thermochaetoides thermophila</name>
    <dbReference type="NCBI Taxonomy" id="759272"/>
    <lineage>
        <taxon>Eukaryota</taxon>
        <taxon>Fungi</taxon>
        <taxon>Dikarya</taxon>
        <taxon>Ascomycota</taxon>
        <taxon>Pezizomycotina</taxon>
        <taxon>Sordariomycetes</taxon>
        <taxon>Sordariomycetidae</taxon>
        <taxon>Sordariales</taxon>
        <taxon>Chaetomiaceae</taxon>
        <taxon>Thermochaetoides</taxon>
    </lineage>
</organism>
<dbReference type="InterPro" id="IPR056004">
    <property type="entry name" value="DUF7582"/>
</dbReference>
<keyword evidence="4" id="KW-1185">Reference proteome</keyword>
<feature type="region of interest" description="Disordered" evidence="1">
    <location>
        <begin position="652"/>
        <end position="721"/>
    </location>
</feature>
<dbReference type="Proteomes" id="UP000008066">
    <property type="component" value="Unassembled WGS sequence"/>
</dbReference>
<feature type="region of interest" description="Disordered" evidence="1">
    <location>
        <begin position="746"/>
        <end position="777"/>
    </location>
</feature>
<feature type="domain" description="DUF7582" evidence="2">
    <location>
        <begin position="242"/>
        <end position="415"/>
    </location>
</feature>
<dbReference type="OrthoDB" id="5350192at2759"/>
<dbReference type="AlphaFoldDB" id="G0S5D7"/>
<feature type="compositionally biased region" description="Basic and acidic residues" evidence="1">
    <location>
        <begin position="487"/>
        <end position="496"/>
    </location>
</feature>
<evidence type="ECO:0000259" key="2">
    <source>
        <dbReference type="Pfam" id="PF24483"/>
    </source>
</evidence>
<feature type="compositionally biased region" description="Basic and acidic residues" evidence="1">
    <location>
        <begin position="566"/>
        <end position="577"/>
    </location>
</feature>
<name>G0S5D7_CHATD</name>
<dbReference type="RefSeq" id="XP_006692906.1">
    <property type="nucleotide sequence ID" value="XM_006692843.1"/>
</dbReference>
<protein>
    <recommendedName>
        <fullName evidence="2">DUF7582 domain-containing protein</fullName>
    </recommendedName>
</protein>
<dbReference type="eggNOG" id="ENOG502S6GP">
    <property type="taxonomic scope" value="Eukaryota"/>
</dbReference>
<dbReference type="GeneID" id="18256482"/>